<dbReference type="Proteomes" id="UP000275408">
    <property type="component" value="Unassembled WGS sequence"/>
</dbReference>
<reference evidence="2 3" key="1">
    <citation type="journal article" date="2018" name="Sci. Rep.">
        <title>Comparative analysis of the Pocillopora damicornis genome highlights role of immune system in coral evolution.</title>
        <authorList>
            <person name="Cunning R."/>
            <person name="Bay R.A."/>
            <person name="Gillette P."/>
            <person name="Baker A.C."/>
            <person name="Traylor-Knowles N."/>
        </authorList>
    </citation>
    <scope>NUCLEOTIDE SEQUENCE [LARGE SCALE GENOMIC DNA]</scope>
    <source>
        <strain evidence="2">RSMAS</strain>
        <tissue evidence="2">Whole animal</tissue>
    </source>
</reference>
<evidence type="ECO:0000313" key="2">
    <source>
        <dbReference type="EMBL" id="RMX50882.1"/>
    </source>
</evidence>
<accession>A0A3M6UB35</accession>
<comment type="caution">
    <text evidence="2">The sequence shown here is derived from an EMBL/GenBank/DDBJ whole genome shotgun (WGS) entry which is preliminary data.</text>
</comment>
<evidence type="ECO:0000313" key="3">
    <source>
        <dbReference type="Proteomes" id="UP000275408"/>
    </source>
</evidence>
<organism evidence="2 3">
    <name type="scientific">Pocillopora damicornis</name>
    <name type="common">Cauliflower coral</name>
    <name type="synonym">Millepora damicornis</name>
    <dbReference type="NCBI Taxonomy" id="46731"/>
    <lineage>
        <taxon>Eukaryota</taxon>
        <taxon>Metazoa</taxon>
        <taxon>Cnidaria</taxon>
        <taxon>Anthozoa</taxon>
        <taxon>Hexacorallia</taxon>
        <taxon>Scleractinia</taxon>
        <taxon>Astrocoeniina</taxon>
        <taxon>Pocilloporidae</taxon>
        <taxon>Pocillopora</taxon>
    </lineage>
</organism>
<keyword evidence="3" id="KW-1185">Reference proteome</keyword>
<gene>
    <name evidence="2" type="ORF">pdam_00016134</name>
</gene>
<proteinExistence type="predicted"/>
<dbReference type="EMBL" id="RCHS01001883">
    <property type="protein sequence ID" value="RMX50882.1"/>
    <property type="molecule type" value="Genomic_DNA"/>
</dbReference>
<sequence length="98" mass="10918">MVDSSSSKCGSISGFEYSDFEASMEGASNDRAYEPVGLSDLIRQDEPKIGCESQKRTKNPCIAPPQSRKRRTVSVRKLPINVEEGRKHLLSISRCNEK</sequence>
<name>A0A3M6UB35_POCDA</name>
<feature type="region of interest" description="Disordered" evidence="1">
    <location>
        <begin position="47"/>
        <end position="73"/>
    </location>
</feature>
<evidence type="ECO:0000256" key="1">
    <source>
        <dbReference type="SAM" id="MobiDB-lite"/>
    </source>
</evidence>
<dbReference type="AlphaFoldDB" id="A0A3M6UB35"/>
<protein>
    <submittedName>
        <fullName evidence="2">Uncharacterized protein</fullName>
    </submittedName>
</protein>